<protein>
    <submittedName>
        <fullName evidence="1">Uncharacterized protein</fullName>
    </submittedName>
</protein>
<accession>A0AAE1VAQ5</accession>
<organism evidence="1 2">
    <name type="scientific">Anisodus tanguticus</name>
    <dbReference type="NCBI Taxonomy" id="243964"/>
    <lineage>
        <taxon>Eukaryota</taxon>
        <taxon>Viridiplantae</taxon>
        <taxon>Streptophyta</taxon>
        <taxon>Embryophyta</taxon>
        <taxon>Tracheophyta</taxon>
        <taxon>Spermatophyta</taxon>
        <taxon>Magnoliopsida</taxon>
        <taxon>eudicotyledons</taxon>
        <taxon>Gunneridae</taxon>
        <taxon>Pentapetalae</taxon>
        <taxon>asterids</taxon>
        <taxon>lamiids</taxon>
        <taxon>Solanales</taxon>
        <taxon>Solanaceae</taxon>
        <taxon>Solanoideae</taxon>
        <taxon>Hyoscyameae</taxon>
        <taxon>Anisodus</taxon>
    </lineage>
</organism>
<proteinExistence type="predicted"/>
<name>A0AAE1VAQ5_9SOLA</name>
<dbReference type="Proteomes" id="UP001291623">
    <property type="component" value="Unassembled WGS sequence"/>
</dbReference>
<evidence type="ECO:0000313" key="2">
    <source>
        <dbReference type="Proteomes" id="UP001291623"/>
    </source>
</evidence>
<comment type="caution">
    <text evidence="1">The sequence shown here is derived from an EMBL/GenBank/DDBJ whole genome shotgun (WGS) entry which is preliminary data.</text>
</comment>
<dbReference type="EMBL" id="JAVYJV010000009">
    <property type="protein sequence ID" value="KAK4361897.1"/>
    <property type="molecule type" value="Genomic_DNA"/>
</dbReference>
<keyword evidence="2" id="KW-1185">Reference proteome</keyword>
<reference evidence="1" key="1">
    <citation type="submission" date="2023-12" db="EMBL/GenBank/DDBJ databases">
        <title>Genome assembly of Anisodus tanguticus.</title>
        <authorList>
            <person name="Wang Y.-J."/>
        </authorList>
    </citation>
    <scope>NUCLEOTIDE SEQUENCE</scope>
    <source>
        <strain evidence="1">KB-2021</strain>
        <tissue evidence="1">Leaf</tissue>
    </source>
</reference>
<gene>
    <name evidence="1" type="ORF">RND71_017138</name>
</gene>
<evidence type="ECO:0000313" key="1">
    <source>
        <dbReference type="EMBL" id="KAK4361897.1"/>
    </source>
</evidence>
<sequence>MFYTHDYTLVIFANETDFELNEIKLGEILDVPTDGLKTMVGKMIDAFMDLIGWWHGNCLTKGSFNTNQPARDLNKDGKHD</sequence>
<dbReference type="AlphaFoldDB" id="A0AAE1VAQ5"/>